<feature type="compositionally biased region" description="Basic and acidic residues" evidence="1">
    <location>
        <begin position="181"/>
        <end position="192"/>
    </location>
</feature>
<dbReference type="AlphaFoldDB" id="A0AA48GNZ5"/>
<reference evidence="3" key="1">
    <citation type="journal article" date="2023" name="Int. J. Syst. Evol. Microbiol.">
        <title>Mesoterricola silvestris gen. nov., sp. nov., Mesoterricola sediminis sp. nov., Geothrix oryzae sp. nov., Geothrix edaphica sp. nov., Geothrix rubra sp. nov., and Geothrix limicola sp. nov., six novel members of Acidobacteriota isolated from soils.</title>
        <authorList>
            <person name="Itoh H."/>
            <person name="Sugisawa Y."/>
            <person name="Mise K."/>
            <person name="Xu Z."/>
            <person name="Kuniyasu M."/>
            <person name="Ushijima N."/>
            <person name="Kawano K."/>
            <person name="Kobayashi E."/>
            <person name="Shiratori Y."/>
            <person name="Masuda Y."/>
            <person name="Senoo K."/>
        </authorList>
    </citation>
    <scope>NUCLEOTIDE SEQUENCE</scope>
    <source>
        <strain evidence="3">W786</strain>
    </source>
</reference>
<dbReference type="RefSeq" id="WP_316411460.1">
    <property type="nucleotide sequence ID" value="NZ_AP027081.1"/>
</dbReference>
<evidence type="ECO:0000313" key="4">
    <source>
        <dbReference type="Proteomes" id="UP001228113"/>
    </source>
</evidence>
<evidence type="ECO:0000256" key="1">
    <source>
        <dbReference type="SAM" id="MobiDB-lite"/>
    </source>
</evidence>
<keyword evidence="2" id="KW-0732">Signal</keyword>
<sequence length="457" mass="49526">MKCAGRGLLAACLTFAWAGVALAQPAPKEQASSSTGKTEHLKDLVFPSRGVYTFHMARVLEDDGGNNVTIQAEKCTFGNDKPYTVPLVLSISGASIRDGIQVYTTDNRSAQVKDFKSVLEMIRSSTASARLRGNSLKNYLFWWMDITANVPSPSGSGFTCGLLTLHVPQRTPTRACASSSPHEDFEDRDAKDSGLLAPNRTYILDQAKVVKGSKDFLTLEAASVGYTTDKNQTTPTQTGIKTVLLPLVIGDQKQSDLYLGASATKKLRDYDDLLAEVKKEGGWNAGSLEGYVFPRIVFTTLANSDKEVVVPDQTFDVAGSSKVVESILQVRTTYLLRDAKVVAYSKDSILLVSAGALSTPWKKNEFTKSDVQVVRLHAKNVIGRPVPTTLKDADSTSVDDFEGLLNVLEDRHKLTNSTLVGFSFPEVEITTLIAGYEGRAVIGSQTLKLTPSEAKAE</sequence>
<gene>
    <name evidence="3" type="ORF">METESE_15590</name>
</gene>
<organism evidence="3 4">
    <name type="scientific">Mesoterricola sediminis</name>
    <dbReference type="NCBI Taxonomy" id="2927980"/>
    <lineage>
        <taxon>Bacteria</taxon>
        <taxon>Pseudomonadati</taxon>
        <taxon>Acidobacteriota</taxon>
        <taxon>Holophagae</taxon>
        <taxon>Holophagales</taxon>
        <taxon>Holophagaceae</taxon>
        <taxon>Mesoterricola</taxon>
    </lineage>
</organism>
<evidence type="ECO:0000313" key="3">
    <source>
        <dbReference type="EMBL" id="BDU76601.1"/>
    </source>
</evidence>
<evidence type="ECO:0000256" key="2">
    <source>
        <dbReference type="SAM" id="SignalP"/>
    </source>
</evidence>
<proteinExistence type="predicted"/>
<feature type="region of interest" description="Disordered" evidence="1">
    <location>
        <begin position="173"/>
        <end position="192"/>
    </location>
</feature>
<protein>
    <submittedName>
        <fullName evidence="3">Uncharacterized protein</fullName>
    </submittedName>
</protein>
<keyword evidence="4" id="KW-1185">Reference proteome</keyword>
<accession>A0AA48GNZ5</accession>
<dbReference type="KEGG" id="msea:METESE_15590"/>
<name>A0AA48GNZ5_9BACT</name>
<dbReference type="Proteomes" id="UP001228113">
    <property type="component" value="Chromosome"/>
</dbReference>
<feature type="chain" id="PRO_5041425660" evidence="2">
    <location>
        <begin position="24"/>
        <end position="457"/>
    </location>
</feature>
<dbReference type="EMBL" id="AP027081">
    <property type="protein sequence ID" value="BDU76601.1"/>
    <property type="molecule type" value="Genomic_DNA"/>
</dbReference>
<feature type="signal peptide" evidence="2">
    <location>
        <begin position="1"/>
        <end position="23"/>
    </location>
</feature>